<evidence type="ECO:0000313" key="3">
    <source>
        <dbReference type="Proteomes" id="UP000257109"/>
    </source>
</evidence>
<dbReference type="EMBL" id="QJKJ01017324">
    <property type="protein sequence ID" value="RDX58611.1"/>
    <property type="molecule type" value="Genomic_DNA"/>
</dbReference>
<accession>A0A371E1K2</accession>
<evidence type="ECO:0000313" key="2">
    <source>
        <dbReference type="EMBL" id="RDX58611.1"/>
    </source>
</evidence>
<feature type="non-terminal residue" evidence="2">
    <location>
        <position position="1"/>
    </location>
</feature>
<dbReference type="Proteomes" id="UP000257109">
    <property type="component" value="Unassembled WGS sequence"/>
</dbReference>
<comment type="caution">
    <text evidence="2">The sequence shown here is derived from an EMBL/GenBank/DDBJ whole genome shotgun (WGS) entry which is preliminary data.</text>
</comment>
<evidence type="ECO:0008006" key="4">
    <source>
        <dbReference type="Google" id="ProtNLM"/>
    </source>
</evidence>
<gene>
    <name evidence="2" type="ORF">CR513_62060</name>
</gene>
<feature type="compositionally biased region" description="Polar residues" evidence="1">
    <location>
        <begin position="39"/>
        <end position="50"/>
    </location>
</feature>
<feature type="region of interest" description="Disordered" evidence="1">
    <location>
        <begin position="39"/>
        <end position="70"/>
    </location>
</feature>
<dbReference type="AlphaFoldDB" id="A0A371E1K2"/>
<organism evidence="2 3">
    <name type="scientific">Mucuna pruriens</name>
    <name type="common">Velvet bean</name>
    <name type="synonym">Dolichos pruriens</name>
    <dbReference type="NCBI Taxonomy" id="157652"/>
    <lineage>
        <taxon>Eukaryota</taxon>
        <taxon>Viridiplantae</taxon>
        <taxon>Streptophyta</taxon>
        <taxon>Embryophyta</taxon>
        <taxon>Tracheophyta</taxon>
        <taxon>Spermatophyta</taxon>
        <taxon>Magnoliopsida</taxon>
        <taxon>eudicotyledons</taxon>
        <taxon>Gunneridae</taxon>
        <taxon>Pentapetalae</taxon>
        <taxon>rosids</taxon>
        <taxon>fabids</taxon>
        <taxon>Fabales</taxon>
        <taxon>Fabaceae</taxon>
        <taxon>Papilionoideae</taxon>
        <taxon>50 kb inversion clade</taxon>
        <taxon>NPAAA clade</taxon>
        <taxon>indigoferoid/millettioid clade</taxon>
        <taxon>Phaseoleae</taxon>
        <taxon>Mucuna</taxon>
    </lineage>
</organism>
<sequence length="290" mass="33577">MGLKDGFKKKNEDWVQAKKDWELQESCIERIEDMLQFTEKNSGNGSSGYNEQGRREMVQTSTNDGSALGHRVDASLGDEKWRRLEIPLFSGGGAYGWVVHIERFFQPKGVLEHVKLHVVMAAMEEKALSWFHWWGFCNPNPSWEEFKTAVVSRFHPEMVMNHFELLLGLRQRDSQGTDPEFFKGIFLNGLREDIWTELRLHQVQSIQEMTDLMQRIDEKNKALQNFAGDAPLKSYGPRQPIWQETKGELQPQVLTSNQGKEIGEKVTRSYNWTVLKADEKRNLTLAATCW</sequence>
<keyword evidence="3" id="KW-1185">Reference proteome</keyword>
<reference evidence="2" key="1">
    <citation type="submission" date="2018-05" db="EMBL/GenBank/DDBJ databases">
        <title>Draft genome of Mucuna pruriens seed.</title>
        <authorList>
            <person name="Nnadi N.E."/>
            <person name="Vos R."/>
            <person name="Hasami M.H."/>
            <person name="Devisetty U.K."/>
            <person name="Aguiy J.C."/>
        </authorList>
    </citation>
    <scope>NUCLEOTIDE SEQUENCE [LARGE SCALE GENOMIC DNA]</scope>
    <source>
        <strain evidence="2">JCA_2017</strain>
    </source>
</reference>
<dbReference type="OrthoDB" id="1436532at2759"/>
<dbReference type="STRING" id="157652.A0A371E1K2"/>
<evidence type="ECO:0000256" key="1">
    <source>
        <dbReference type="SAM" id="MobiDB-lite"/>
    </source>
</evidence>
<name>A0A371E1K2_MUCPR</name>
<protein>
    <recommendedName>
        <fullName evidence="4">Retrotransposon gag domain-containing protein</fullName>
    </recommendedName>
</protein>
<proteinExistence type="predicted"/>